<reference evidence="6 7" key="1">
    <citation type="submission" date="2014-03" db="EMBL/GenBank/DDBJ databases">
        <title>Genomics of Bifidobacteria.</title>
        <authorList>
            <person name="Ventura M."/>
            <person name="Milani C."/>
            <person name="Lugli G.A."/>
        </authorList>
    </citation>
    <scope>NUCLEOTIDE SEQUENCE [LARGE SCALE GENOMIC DNA]</scope>
    <source>
        <strain evidence="6 7">DSM 22766</strain>
    </source>
</reference>
<dbReference type="STRING" id="1437605.AB656_00825"/>
<accession>A0A086YZP0</accession>
<dbReference type="SMART" id="SM00354">
    <property type="entry name" value="HTH_LACI"/>
    <property type="match status" value="1"/>
</dbReference>
<keyword evidence="3" id="KW-0238">DNA-binding</keyword>
<dbReference type="GO" id="GO:0003700">
    <property type="term" value="F:DNA-binding transcription factor activity"/>
    <property type="evidence" value="ECO:0007669"/>
    <property type="project" value="TreeGrafter"/>
</dbReference>
<dbReference type="PANTHER" id="PTHR30146:SF148">
    <property type="entry name" value="HTH-TYPE TRANSCRIPTIONAL REPRESSOR PURR-RELATED"/>
    <property type="match status" value="1"/>
</dbReference>
<dbReference type="OrthoDB" id="9798934at2"/>
<dbReference type="AlphaFoldDB" id="A0A086YZP0"/>
<evidence type="ECO:0000313" key="7">
    <source>
        <dbReference type="Proteomes" id="UP000029015"/>
    </source>
</evidence>
<dbReference type="PATRIC" id="fig|1437605.7.peg.165"/>
<evidence type="ECO:0000256" key="2">
    <source>
        <dbReference type="ARBA" id="ARBA00023015"/>
    </source>
</evidence>
<dbReference type="CDD" id="cd01392">
    <property type="entry name" value="HTH_LacI"/>
    <property type="match status" value="1"/>
</dbReference>
<organism evidence="6 7">
    <name type="scientific">Bifidobacterium actinocoloniiforme DSM 22766</name>
    <dbReference type="NCBI Taxonomy" id="1437605"/>
    <lineage>
        <taxon>Bacteria</taxon>
        <taxon>Bacillati</taxon>
        <taxon>Actinomycetota</taxon>
        <taxon>Actinomycetes</taxon>
        <taxon>Bifidobacteriales</taxon>
        <taxon>Bifidobacteriaceae</taxon>
        <taxon>Bifidobacterium</taxon>
    </lineage>
</organism>
<dbReference type="PROSITE" id="PS00356">
    <property type="entry name" value="HTH_LACI_1"/>
    <property type="match status" value="1"/>
</dbReference>
<sequence length="350" mass="37895">MTTMKEVAQATGVSVSTVSLVLNNLDKGRVKPDTAERVRGQAKAMGYRSNALARSLRTSRTRILGFISQEVATTPFAGGLIMGAQDAAAKLGYMLITVSTDGVAQEERQIAALKRYGADGFLYAKMYDRVADVPASLAKLPVVVANASERTGHFPAVAPDEFQIGYDATRRLVEAGCERIAYIGDKDPILAQGLRFMGYKAALEEAGRVFDPALAVHVGFNQEALDAVEGLVRASEPDGFFCFNDARAWYVYEAAARRGLRVGADWSVVGVDNHRVFAETLAPRLTTIELPHYEMGYWAVYKLVSIIEGKTLEMDEAEAPGARAPLPALDVPSPALIHCRLVEKDSVASH</sequence>
<dbReference type="InterPro" id="IPR000843">
    <property type="entry name" value="HTH_LacI"/>
</dbReference>
<dbReference type="SUPFAM" id="SSF47413">
    <property type="entry name" value="lambda repressor-like DNA-binding domains"/>
    <property type="match status" value="1"/>
</dbReference>
<evidence type="ECO:0000256" key="1">
    <source>
        <dbReference type="ARBA" id="ARBA00022491"/>
    </source>
</evidence>
<dbReference type="eggNOG" id="COG1609">
    <property type="taxonomic scope" value="Bacteria"/>
</dbReference>
<comment type="caution">
    <text evidence="6">The sequence shown here is derived from an EMBL/GenBank/DDBJ whole genome shotgun (WGS) entry which is preliminary data.</text>
</comment>
<protein>
    <submittedName>
        <fullName evidence="6">LacI family transcriptional regulator</fullName>
    </submittedName>
</protein>
<evidence type="ECO:0000313" key="6">
    <source>
        <dbReference type="EMBL" id="KFI39740.1"/>
    </source>
</evidence>
<dbReference type="InterPro" id="IPR028082">
    <property type="entry name" value="Peripla_BP_I"/>
</dbReference>
<evidence type="ECO:0000259" key="5">
    <source>
        <dbReference type="PROSITE" id="PS50932"/>
    </source>
</evidence>
<dbReference type="PANTHER" id="PTHR30146">
    <property type="entry name" value="LACI-RELATED TRANSCRIPTIONAL REPRESSOR"/>
    <property type="match status" value="1"/>
</dbReference>
<dbReference type="RefSeq" id="WP_033504643.1">
    <property type="nucleotide sequence ID" value="NZ_CP011786.1"/>
</dbReference>
<keyword evidence="7" id="KW-1185">Reference proteome</keyword>
<dbReference type="EMBL" id="JGYK01000001">
    <property type="protein sequence ID" value="KFI39740.1"/>
    <property type="molecule type" value="Genomic_DNA"/>
</dbReference>
<name>A0A086YZP0_9BIFI</name>
<dbReference type="PROSITE" id="PS50932">
    <property type="entry name" value="HTH_LACI_2"/>
    <property type="match status" value="1"/>
</dbReference>
<proteinExistence type="predicted"/>
<dbReference type="SUPFAM" id="SSF53822">
    <property type="entry name" value="Periplasmic binding protein-like I"/>
    <property type="match status" value="1"/>
</dbReference>
<dbReference type="Proteomes" id="UP000029015">
    <property type="component" value="Unassembled WGS sequence"/>
</dbReference>
<dbReference type="InterPro" id="IPR001761">
    <property type="entry name" value="Peripla_BP/Lac1_sug-bd_dom"/>
</dbReference>
<feature type="domain" description="HTH lacI-type" evidence="5">
    <location>
        <begin position="2"/>
        <end position="58"/>
    </location>
</feature>
<dbReference type="InterPro" id="IPR010982">
    <property type="entry name" value="Lambda_DNA-bd_dom_sf"/>
</dbReference>
<gene>
    <name evidence="6" type="ORF">BACT_0440</name>
</gene>
<dbReference type="CDD" id="cd06288">
    <property type="entry name" value="PBP1_sucrose_transcription_regulator"/>
    <property type="match status" value="1"/>
</dbReference>
<dbReference type="KEGG" id="bact:AB656_00825"/>
<keyword evidence="4" id="KW-0804">Transcription</keyword>
<dbReference type="Gene3D" id="1.10.260.40">
    <property type="entry name" value="lambda repressor-like DNA-binding domains"/>
    <property type="match status" value="1"/>
</dbReference>
<evidence type="ECO:0000256" key="4">
    <source>
        <dbReference type="ARBA" id="ARBA00023163"/>
    </source>
</evidence>
<dbReference type="Gene3D" id="3.40.50.2300">
    <property type="match status" value="2"/>
</dbReference>
<keyword evidence="2" id="KW-0805">Transcription regulation</keyword>
<keyword evidence="1" id="KW-0678">Repressor</keyword>
<dbReference type="GO" id="GO:0000976">
    <property type="term" value="F:transcription cis-regulatory region binding"/>
    <property type="evidence" value="ECO:0007669"/>
    <property type="project" value="TreeGrafter"/>
</dbReference>
<evidence type="ECO:0000256" key="3">
    <source>
        <dbReference type="ARBA" id="ARBA00023125"/>
    </source>
</evidence>
<dbReference type="Pfam" id="PF00532">
    <property type="entry name" value="Peripla_BP_1"/>
    <property type="match status" value="1"/>
</dbReference>
<dbReference type="Pfam" id="PF00356">
    <property type="entry name" value="LacI"/>
    <property type="match status" value="1"/>
</dbReference>